<sequence>MTREGLKAKILATYSDEEWEKLRCNEFPIPVSAFNRKTLLRLQESIPEPDTEIPEDAVSEMSGRLKAYLAKYMPDHPDAHLPIVLSCMSLAFIFSEPLHAAGQTKWIVQFPEDKAVYYCPAREEGADSLCQYCVCRKMSEWKALTAEKAAAAQRQAGLSSARIRELLLENGFLESGILHPSDLVFYPEVRSLCKQNKCGRYQTTWACPPAVGTLAECRNQCMKYEELQVFSKAFPVTDPFDFDAFQNAMHEFKGYVQRAADQIRQEFPEAMILSNESCDRCKKCTWPDSPCRFPDQLFPSIEGYGFLVSELAKKAGIRYLHGPGSVTFFGAVFYNRR</sequence>
<dbReference type="Pfam" id="PF10050">
    <property type="entry name" value="DUF2284"/>
    <property type="match status" value="1"/>
</dbReference>
<dbReference type="RefSeq" id="WP_154458618.1">
    <property type="nucleotide sequence ID" value="NZ_VUMV01000008.1"/>
</dbReference>
<reference evidence="1 2" key="1">
    <citation type="submission" date="2019-08" db="EMBL/GenBank/DDBJ databases">
        <title>In-depth cultivation of the pig gut microbiome towards novel bacterial diversity and tailored functional studies.</title>
        <authorList>
            <person name="Wylensek D."/>
            <person name="Hitch T.C.A."/>
            <person name="Clavel T."/>
        </authorList>
    </citation>
    <scope>NUCLEOTIDE SEQUENCE [LARGE SCALE GENOMIC DNA]</scope>
    <source>
        <strain evidence="1 2">Oil+RF-744-WCA-WT-13</strain>
    </source>
</reference>
<dbReference type="EMBL" id="VUMV01000008">
    <property type="protein sequence ID" value="MST82702.1"/>
    <property type="molecule type" value="Genomic_DNA"/>
</dbReference>
<accession>A0A7X2TNX0</accession>
<name>A0A7X2TNX0_9FIRM</name>
<dbReference type="InterPro" id="IPR019215">
    <property type="entry name" value="DUF2115"/>
</dbReference>
<dbReference type="InterPro" id="IPR019271">
    <property type="entry name" value="DUF2284_metal-binding"/>
</dbReference>
<evidence type="ECO:0000313" key="2">
    <source>
        <dbReference type="Proteomes" id="UP000466864"/>
    </source>
</evidence>
<protein>
    <submittedName>
        <fullName evidence="1">DUF2115 domain-containing protein</fullName>
    </submittedName>
</protein>
<dbReference type="AlphaFoldDB" id="A0A7X2TNX0"/>
<proteinExistence type="predicted"/>
<gene>
    <name evidence="1" type="ORF">FYJ60_10270</name>
</gene>
<comment type="caution">
    <text evidence="1">The sequence shown here is derived from an EMBL/GenBank/DDBJ whole genome shotgun (WGS) entry which is preliminary data.</text>
</comment>
<dbReference type="Pfam" id="PF09888">
    <property type="entry name" value="DUF2115"/>
    <property type="match status" value="1"/>
</dbReference>
<dbReference type="Proteomes" id="UP000466864">
    <property type="component" value="Unassembled WGS sequence"/>
</dbReference>
<organism evidence="1 2">
    <name type="scientific">Bilifractor porci</name>
    <dbReference type="NCBI Taxonomy" id="2606636"/>
    <lineage>
        <taxon>Bacteria</taxon>
        <taxon>Bacillati</taxon>
        <taxon>Bacillota</taxon>
        <taxon>Clostridia</taxon>
        <taxon>Lachnospirales</taxon>
        <taxon>Lachnospiraceae</taxon>
        <taxon>Bilifractor</taxon>
    </lineage>
</organism>
<evidence type="ECO:0000313" key="1">
    <source>
        <dbReference type="EMBL" id="MST82702.1"/>
    </source>
</evidence>
<keyword evidence="2" id="KW-1185">Reference proteome</keyword>